<accession>A0A397H740</accession>
<dbReference type="Proteomes" id="UP000266861">
    <property type="component" value="Unassembled WGS sequence"/>
</dbReference>
<sequence length="152" mass="17140">MNKTEILIDAYSAADYFQLPKLQDHIINKLEEILSNNSKENVSPQLLTKVVGGVIPNSDQPLTDLLAKCVTKIPLETIPYGSLSSPAFQFLLMYCTKEKISQAKNQSIPYLDMSFYVQKTKSNRNLGRCIYENEACLPPLDKILEKEHVTTS</sequence>
<reference evidence="1 2" key="1">
    <citation type="submission" date="2018-08" db="EMBL/GenBank/DDBJ databases">
        <title>Genome and evolution of the arbuscular mycorrhizal fungus Diversispora epigaea (formerly Glomus versiforme) and its bacterial endosymbionts.</title>
        <authorList>
            <person name="Sun X."/>
            <person name="Fei Z."/>
            <person name="Harrison M."/>
        </authorList>
    </citation>
    <scope>NUCLEOTIDE SEQUENCE [LARGE SCALE GENOMIC DNA]</scope>
    <source>
        <strain evidence="1 2">IT104</strain>
    </source>
</reference>
<dbReference type="AlphaFoldDB" id="A0A397H740"/>
<dbReference type="OrthoDB" id="6359816at2759"/>
<organism evidence="1 2">
    <name type="scientific">Diversispora epigaea</name>
    <dbReference type="NCBI Taxonomy" id="1348612"/>
    <lineage>
        <taxon>Eukaryota</taxon>
        <taxon>Fungi</taxon>
        <taxon>Fungi incertae sedis</taxon>
        <taxon>Mucoromycota</taxon>
        <taxon>Glomeromycotina</taxon>
        <taxon>Glomeromycetes</taxon>
        <taxon>Diversisporales</taxon>
        <taxon>Diversisporaceae</taxon>
        <taxon>Diversispora</taxon>
    </lineage>
</organism>
<proteinExistence type="predicted"/>
<evidence type="ECO:0000313" key="1">
    <source>
        <dbReference type="EMBL" id="RHZ57738.1"/>
    </source>
</evidence>
<comment type="caution">
    <text evidence="1">The sequence shown here is derived from an EMBL/GenBank/DDBJ whole genome shotgun (WGS) entry which is preliminary data.</text>
</comment>
<name>A0A397H740_9GLOM</name>
<protein>
    <submittedName>
        <fullName evidence="1">Uncharacterized protein</fullName>
    </submittedName>
</protein>
<evidence type="ECO:0000313" key="2">
    <source>
        <dbReference type="Proteomes" id="UP000266861"/>
    </source>
</evidence>
<keyword evidence="2" id="KW-1185">Reference proteome</keyword>
<gene>
    <name evidence="1" type="ORF">Glove_384g22</name>
</gene>
<dbReference type="EMBL" id="PQFF01000344">
    <property type="protein sequence ID" value="RHZ57738.1"/>
    <property type="molecule type" value="Genomic_DNA"/>
</dbReference>